<dbReference type="Proteomes" id="UP000034794">
    <property type="component" value="Unassembled WGS sequence"/>
</dbReference>
<dbReference type="AlphaFoldDB" id="A0A0G1PKZ1"/>
<evidence type="ECO:0000313" key="2">
    <source>
        <dbReference type="Proteomes" id="UP000034794"/>
    </source>
</evidence>
<organism evidence="1 2">
    <name type="scientific">Candidatus Collierbacteria bacterium GW2011_GWA2_46_26</name>
    <dbReference type="NCBI Taxonomy" id="1618381"/>
    <lineage>
        <taxon>Bacteria</taxon>
        <taxon>Candidatus Collieribacteriota</taxon>
    </lineage>
</organism>
<accession>A0A0G1PKZ1</accession>
<protein>
    <submittedName>
        <fullName evidence="1">Uncharacterized protein</fullName>
    </submittedName>
</protein>
<reference evidence="1 2" key="1">
    <citation type="journal article" date="2015" name="Nature">
        <title>rRNA introns, odd ribosomes, and small enigmatic genomes across a large radiation of phyla.</title>
        <authorList>
            <person name="Brown C.T."/>
            <person name="Hug L.A."/>
            <person name="Thomas B.C."/>
            <person name="Sharon I."/>
            <person name="Castelle C.J."/>
            <person name="Singh A."/>
            <person name="Wilkins M.J."/>
            <person name="Williams K.H."/>
            <person name="Banfield J.F."/>
        </authorList>
    </citation>
    <scope>NUCLEOTIDE SEQUENCE [LARGE SCALE GENOMIC DNA]</scope>
</reference>
<gene>
    <name evidence="1" type="ORF">UX47_C0004G0046</name>
</gene>
<comment type="caution">
    <text evidence="1">The sequence shown here is derived from an EMBL/GenBank/DDBJ whole genome shotgun (WGS) entry which is preliminary data.</text>
</comment>
<proteinExistence type="predicted"/>
<sequence length="124" mass="14299">MLRKLILFFIRWLARYNNEIILENKHRGIMIVKLDRLIFDVDSAFKAGKIGRIVHELLTEKGLTPATEVYYASRRASDIGQLNQFDCVEIMFATDLEAAQKDPEYHFLVMNAPAAFIQPITTPK</sequence>
<evidence type="ECO:0000313" key="1">
    <source>
        <dbReference type="EMBL" id="KKU33401.1"/>
    </source>
</evidence>
<name>A0A0G1PKZ1_9BACT</name>
<dbReference type="EMBL" id="LCMI01000004">
    <property type="protein sequence ID" value="KKU33401.1"/>
    <property type="molecule type" value="Genomic_DNA"/>
</dbReference>